<gene>
    <name evidence="1" type="ORF">S01H1_55805</name>
</gene>
<feature type="non-terminal residue" evidence="1">
    <location>
        <position position="1"/>
    </location>
</feature>
<evidence type="ECO:0000313" key="1">
    <source>
        <dbReference type="EMBL" id="GAG14521.1"/>
    </source>
</evidence>
<name>X0WPB8_9ZZZZ</name>
<dbReference type="AlphaFoldDB" id="X0WPB8"/>
<sequence>EPQVGELSDLYLDFQKAIALPCSGLYEALRQNGIKRVAVVPAIYVHDLMQRFYGFWSRVGLPTPSLIGYEIDPRNAKTGDTITFTYIISNANLTPRSVGLQASIRLPSGSFLDDTTNDLIVSVSPGISTISRTYNVPTTATPGNYEVCWGLWSGAPDNSTCYEKANRPDYLTIEPPTG</sequence>
<comment type="caution">
    <text evidence="1">The sequence shown here is derived from an EMBL/GenBank/DDBJ whole genome shotgun (WGS) entry which is preliminary data.</text>
</comment>
<organism evidence="1">
    <name type="scientific">marine sediment metagenome</name>
    <dbReference type="NCBI Taxonomy" id="412755"/>
    <lineage>
        <taxon>unclassified sequences</taxon>
        <taxon>metagenomes</taxon>
        <taxon>ecological metagenomes</taxon>
    </lineage>
</organism>
<dbReference type="EMBL" id="BARS01036291">
    <property type="protein sequence ID" value="GAG14521.1"/>
    <property type="molecule type" value="Genomic_DNA"/>
</dbReference>
<evidence type="ECO:0008006" key="2">
    <source>
        <dbReference type="Google" id="ProtNLM"/>
    </source>
</evidence>
<protein>
    <recommendedName>
        <fullName evidence="2">CARDB domain-containing protein</fullName>
    </recommendedName>
</protein>
<reference evidence="1" key="1">
    <citation type="journal article" date="2014" name="Front. Microbiol.">
        <title>High frequency of phylogenetically diverse reductive dehalogenase-homologous genes in deep subseafloor sedimentary metagenomes.</title>
        <authorList>
            <person name="Kawai M."/>
            <person name="Futagami T."/>
            <person name="Toyoda A."/>
            <person name="Takaki Y."/>
            <person name="Nishi S."/>
            <person name="Hori S."/>
            <person name="Arai W."/>
            <person name="Tsubouchi T."/>
            <person name="Morono Y."/>
            <person name="Uchiyama I."/>
            <person name="Ito T."/>
            <person name="Fujiyama A."/>
            <person name="Inagaki F."/>
            <person name="Takami H."/>
        </authorList>
    </citation>
    <scope>NUCLEOTIDE SEQUENCE</scope>
    <source>
        <strain evidence="1">Expedition CK06-06</strain>
    </source>
</reference>
<accession>X0WPB8</accession>
<proteinExistence type="predicted"/>